<dbReference type="PANTHER" id="PTHR47485:SF1">
    <property type="entry name" value="THYLAKOID LUMENAL 17.4 KDA PROTEIN, CHLOROPLASTIC"/>
    <property type="match status" value="1"/>
</dbReference>
<dbReference type="STRING" id="682795.AciX8_2981"/>
<proteinExistence type="predicted"/>
<evidence type="ECO:0000313" key="2">
    <source>
        <dbReference type="EMBL" id="AEU37284.1"/>
    </source>
</evidence>
<dbReference type="KEGG" id="gma:AciX8_2981"/>
<gene>
    <name evidence="2" type="ordered locus">AciX8_2981</name>
</gene>
<dbReference type="HOGENOM" id="CLU_105735_0_0_0"/>
<dbReference type="InterPro" id="IPR001646">
    <property type="entry name" value="5peptide_repeat"/>
</dbReference>
<dbReference type="OrthoDB" id="2602524at2"/>
<evidence type="ECO:0000313" key="3">
    <source>
        <dbReference type="Proteomes" id="UP000007113"/>
    </source>
</evidence>
<dbReference type="Proteomes" id="UP000007113">
    <property type="component" value="Chromosome"/>
</dbReference>
<protein>
    <submittedName>
        <fullName evidence="2">Pentapeptide repeat protein</fullName>
    </submittedName>
</protein>
<dbReference type="eggNOG" id="COG1357">
    <property type="taxonomic scope" value="Bacteria"/>
</dbReference>
<dbReference type="EMBL" id="CP003130">
    <property type="protein sequence ID" value="AEU37284.1"/>
    <property type="molecule type" value="Genomic_DNA"/>
</dbReference>
<dbReference type="Gene3D" id="2.160.20.80">
    <property type="entry name" value="E3 ubiquitin-protein ligase SopA"/>
    <property type="match status" value="1"/>
</dbReference>
<sequence length="165" mass="18425">MYIIYVNEKEETVEMYVDADTPEGVCFNGMHLHSLMGHRLKFNGASFVSCFLWGAYMFDAEAINVDFTNAVLGQFNLRGSKVCGSIFRNCDMTVGYFEGADFSGADLTGARMLDTHFENCNLCGAIMLGEELESSIFTGAKFDKHTVWPKEFNPLEHGAILVEDE</sequence>
<organism evidence="2 3">
    <name type="scientific">Granulicella mallensis (strain ATCC BAA-1857 / DSM 23137 / MP5ACTX8)</name>
    <dbReference type="NCBI Taxonomy" id="682795"/>
    <lineage>
        <taxon>Bacteria</taxon>
        <taxon>Pseudomonadati</taxon>
        <taxon>Acidobacteriota</taxon>
        <taxon>Terriglobia</taxon>
        <taxon>Terriglobales</taxon>
        <taxon>Acidobacteriaceae</taxon>
        <taxon>Granulicella</taxon>
    </lineage>
</organism>
<dbReference type="SUPFAM" id="SSF141571">
    <property type="entry name" value="Pentapeptide repeat-like"/>
    <property type="match status" value="1"/>
</dbReference>
<dbReference type="AlphaFoldDB" id="G8NQQ8"/>
<evidence type="ECO:0000256" key="1">
    <source>
        <dbReference type="ARBA" id="ARBA00022737"/>
    </source>
</evidence>
<dbReference type="PANTHER" id="PTHR47485">
    <property type="entry name" value="THYLAKOID LUMENAL 17.4 KDA PROTEIN, CHLOROPLASTIC"/>
    <property type="match status" value="1"/>
</dbReference>
<dbReference type="RefSeq" id="WP_014266161.1">
    <property type="nucleotide sequence ID" value="NC_016631.1"/>
</dbReference>
<keyword evidence="3" id="KW-1185">Reference proteome</keyword>
<reference evidence="2 3" key="1">
    <citation type="submission" date="2011-11" db="EMBL/GenBank/DDBJ databases">
        <title>Complete sequence of Granulicella mallensis MP5ACTX8.</title>
        <authorList>
            <consortium name="US DOE Joint Genome Institute"/>
            <person name="Lucas S."/>
            <person name="Copeland A."/>
            <person name="Lapidus A."/>
            <person name="Cheng J.-F."/>
            <person name="Goodwin L."/>
            <person name="Pitluck S."/>
            <person name="Peters L."/>
            <person name="Lu M."/>
            <person name="Detter J.C."/>
            <person name="Han C."/>
            <person name="Tapia R."/>
            <person name="Land M."/>
            <person name="Hauser L."/>
            <person name="Kyrpides N."/>
            <person name="Ivanova N."/>
            <person name="Mikhailova N."/>
            <person name="Pagani I."/>
            <person name="Rawat S."/>
            <person name="Mannisto M."/>
            <person name="Haggblom M."/>
            <person name="Woyke T."/>
        </authorList>
    </citation>
    <scope>NUCLEOTIDE SEQUENCE [LARGE SCALE GENOMIC DNA]</scope>
    <source>
        <strain evidence="3">ATCC BAA-1857 / DSM 23137 / MP5ACTX8</strain>
    </source>
</reference>
<name>G8NQQ8_GRAMM</name>
<keyword evidence="1" id="KW-0677">Repeat</keyword>
<dbReference type="Pfam" id="PF00805">
    <property type="entry name" value="Pentapeptide"/>
    <property type="match status" value="3"/>
</dbReference>
<accession>G8NQQ8</accession>